<dbReference type="GO" id="GO:0008270">
    <property type="term" value="F:zinc ion binding"/>
    <property type="evidence" value="ECO:0007669"/>
    <property type="project" value="InterPro"/>
</dbReference>
<dbReference type="GeneID" id="28853286"/>
<evidence type="ECO:0000256" key="2">
    <source>
        <dbReference type="SAM" id="MobiDB-lite"/>
    </source>
</evidence>
<reference evidence="5 6" key="1">
    <citation type="journal article" date="2016" name="PLoS Pathog.">
        <title>Biosynthesis of antibiotic leucinostatins in bio-control fungus Purpureocillium lilacinum and their inhibition on phytophthora revealed by genome mining.</title>
        <authorList>
            <person name="Wang G."/>
            <person name="Liu Z."/>
            <person name="Lin R."/>
            <person name="Li E."/>
            <person name="Mao Z."/>
            <person name="Ling J."/>
            <person name="Yang Y."/>
            <person name="Yin W.B."/>
            <person name="Xie B."/>
        </authorList>
    </citation>
    <scope>NUCLEOTIDE SEQUENCE [LARGE SCALE GENOMIC DNA]</scope>
    <source>
        <strain evidence="5">170</strain>
    </source>
</reference>
<dbReference type="GO" id="GO:0003677">
    <property type="term" value="F:DNA binding"/>
    <property type="evidence" value="ECO:0007669"/>
    <property type="project" value="InterPro"/>
</dbReference>
<dbReference type="GO" id="GO:0003700">
    <property type="term" value="F:DNA-binding transcription factor activity"/>
    <property type="evidence" value="ECO:0007669"/>
    <property type="project" value="InterPro"/>
</dbReference>
<feature type="region of interest" description="Disordered" evidence="2">
    <location>
        <begin position="67"/>
        <end position="100"/>
    </location>
</feature>
<accession>A0A179F047</accession>
<feature type="compositionally biased region" description="Polar residues" evidence="2">
    <location>
        <begin position="71"/>
        <end position="91"/>
    </location>
</feature>
<dbReference type="GO" id="GO:0006351">
    <property type="term" value="P:DNA-templated transcription"/>
    <property type="evidence" value="ECO:0007669"/>
    <property type="project" value="InterPro"/>
</dbReference>
<evidence type="ECO:0000313" key="5">
    <source>
        <dbReference type="EMBL" id="OAQ58825.1"/>
    </source>
</evidence>
<feature type="region of interest" description="Disordered" evidence="2">
    <location>
        <begin position="672"/>
        <end position="694"/>
    </location>
</feature>
<protein>
    <submittedName>
        <fullName evidence="5">Fungal specific transcription factor domain-containing protein</fullName>
    </submittedName>
</protein>
<dbReference type="PANTHER" id="PTHR46910:SF5">
    <property type="entry name" value="ZN(II)2CYS6 TRANSCRIPTION FACTOR (EUROFUNG)"/>
    <property type="match status" value="1"/>
</dbReference>
<organism evidence="5 6">
    <name type="scientific">Pochonia chlamydosporia 170</name>
    <dbReference type="NCBI Taxonomy" id="1380566"/>
    <lineage>
        <taxon>Eukaryota</taxon>
        <taxon>Fungi</taxon>
        <taxon>Dikarya</taxon>
        <taxon>Ascomycota</taxon>
        <taxon>Pezizomycotina</taxon>
        <taxon>Sordariomycetes</taxon>
        <taxon>Hypocreomycetidae</taxon>
        <taxon>Hypocreales</taxon>
        <taxon>Clavicipitaceae</taxon>
        <taxon>Pochonia</taxon>
    </lineage>
</organism>
<keyword evidence="3" id="KW-0812">Transmembrane</keyword>
<dbReference type="STRING" id="1380566.A0A179F047"/>
<sequence length="694" mass="77504">MQMPVVKRVLTCPHAVIWQEETADIVNYSYRTDSEKKIDQIESRLGNIEVLLKSIANPAAPIQFQFDPTAVGSTPQTGSSSIPTAASTGDYDSSDDESAYGGDTGLIAHTTFASEFLESAVKRTSLREVNPKMAAGLNNLSQLVEMQKRRSISHGPRFPLQKPVPPGGISKLPMPPMQAVVSLLKHAKAAPPTLFTIMCSLVGLPDFTGLCRRVYFATEEFSDATFIIVNAMLYNLFMEQNSLATDPMARDEYHAYMRQSQANLETALANTHLFLATRVENVQALLLGALYAVDVSRPSVAWHLSCMAAQLCQTGGFHRSESLKYDPPATAKLKRILFWHVYTLDKGLGLRLGRSPVIHECDIDIPRVFEFDGLGQEDSSTIPTLWIKMSYLQSRIYEQLYSPSALKSPPGELVERARALASECRKFEIEADEARNQTYDYLKAVNSSDLVDVFLRGDEVQFQVTLTLVYRVIPAPEGSVSRFCDECLATARKAMKVHQECTKKSTIGGYFRSIYIHWNLLLTPFAPFFVLFCYVIETGSLDDLRLLQEFVDSLDEARDASETIEKLYRLCQVMCDVAGLYVEAKSQQQQDQTMVPIGDEFEMYLSQLGFMPTEDQAMGNTNAAGGPQPLSGQAAQIADWFSGNRNMMGLLEEDLSHIDSYRWMQQQQQQQQVQQVQQQQVSPQAAQAQQTSPM</sequence>
<dbReference type="OrthoDB" id="103819at2759"/>
<dbReference type="KEGG" id="pchm:VFPPC_11012"/>
<dbReference type="InterPro" id="IPR007219">
    <property type="entry name" value="XnlR_reg_dom"/>
</dbReference>
<dbReference type="PANTHER" id="PTHR46910">
    <property type="entry name" value="TRANSCRIPTION FACTOR PDR1"/>
    <property type="match status" value="1"/>
</dbReference>
<evidence type="ECO:0000256" key="1">
    <source>
        <dbReference type="ARBA" id="ARBA00023242"/>
    </source>
</evidence>
<keyword evidence="1" id="KW-0539">Nucleus</keyword>
<feature type="transmembrane region" description="Helical" evidence="3">
    <location>
        <begin position="515"/>
        <end position="536"/>
    </location>
</feature>
<proteinExistence type="predicted"/>
<keyword evidence="6" id="KW-1185">Reference proteome</keyword>
<dbReference type="RefSeq" id="XP_018136922.1">
    <property type="nucleotide sequence ID" value="XM_018289292.1"/>
</dbReference>
<evidence type="ECO:0000313" key="6">
    <source>
        <dbReference type="Proteomes" id="UP000078397"/>
    </source>
</evidence>
<keyword evidence="3" id="KW-1133">Transmembrane helix</keyword>
<gene>
    <name evidence="5" type="ORF">VFPPC_11012</name>
</gene>
<evidence type="ECO:0000259" key="4">
    <source>
        <dbReference type="SMART" id="SM00906"/>
    </source>
</evidence>
<dbReference type="EMBL" id="LSBJ02000013">
    <property type="protein sequence ID" value="OAQ58825.1"/>
    <property type="molecule type" value="Genomic_DNA"/>
</dbReference>
<comment type="caution">
    <text evidence="5">The sequence shown here is derived from an EMBL/GenBank/DDBJ whole genome shotgun (WGS) entry which is preliminary data.</text>
</comment>
<dbReference type="InterPro" id="IPR050987">
    <property type="entry name" value="AtrR-like"/>
</dbReference>
<dbReference type="Proteomes" id="UP000078397">
    <property type="component" value="Unassembled WGS sequence"/>
</dbReference>
<dbReference type="AlphaFoldDB" id="A0A179F047"/>
<evidence type="ECO:0000256" key="3">
    <source>
        <dbReference type="SAM" id="Phobius"/>
    </source>
</evidence>
<feature type="domain" description="Xylanolytic transcriptional activator regulatory" evidence="4">
    <location>
        <begin position="301"/>
        <end position="374"/>
    </location>
</feature>
<name>A0A179F047_METCM</name>
<keyword evidence="3" id="KW-0472">Membrane</keyword>
<dbReference type="CDD" id="cd12148">
    <property type="entry name" value="fungal_TF_MHR"/>
    <property type="match status" value="1"/>
</dbReference>
<dbReference type="SMART" id="SM00906">
    <property type="entry name" value="Fungal_trans"/>
    <property type="match status" value="1"/>
</dbReference>
<dbReference type="Pfam" id="PF04082">
    <property type="entry name" value="Fungal_trans"/>
    <property type="match status" value="1"/>
</dbReference>